<keyword evidence="3" id="KW-0809">Transit peptide</keyword>
<evidence type="ECO:0000256" key="3">
    <source>
        <dbReference type="ARBA" id="ARBA00022946"/>
    </source>
</evidence>
<evidence type="ECO:0008006" key="10">
    <source>
        <dbReference type="Google" id="ProtNLM"/>
    </source>
</evidence>
<keyword evidence="4" id="KW-0496">Mitochondrion</keyword>
<evidence type="ECO:0000313" key="8">
    <source>
        <dbReference type="EMBL" id="CAJ0579668.1"/>
    </source>
</evidence>
<dbReference type="GO" id="GO:0005743">
    <property type="term" value="C:mitochondrial inner membrane"/>
    <property type="evidence" value="ECO:0007669"/>
    <property type="project" value="UniProtKB-SubCell"/>
</dbReference>
<evidence type="ECO:0000256" key="6">
    <source>
        <dbReference type="RuleBase" id="RU004396"/>
    </source>
</evidence>
<comment type="subcellular location">
    <subcellularLocation>
        <location evidence="1">Mitochondrion inner membrane</location>
    </subcellularLocation>
</comment>
<feature type="transmembrane region" description="Helical" evidence="7">
    <location>
        <begin position="55"/>
        <end position="73"/>
    </location>
</feature>
<dbReference type="FunFam" id="4.10.95.10:FF:000003">
    <property type="entry name" value="Cytochrome c oxidase subunit 6A, mitochondrial"/>
    <property type="match status" value="1"/>
</dbReference>
<dbReference type="SUPFAM" id="SSF81411">
    <property type="entry name" value="Mitochondrial cytochrome c oxidase subunit VIa"/>
    <property type="match status" value="1"/>
</dbReference>
<comment type="similarity">
    <text evidence="6">Belongs to the cytochrome c oxidase subunit 6A family.</text>
</comment>
<sequence length="128" mass="14968">MSLPRLAYFSRSMALTAQRNSSGPFYASNNVEGFRQSFGHQLKTADGTWQTWRKIFYVAAVPCMLMTMYAAMVDHKKHHDKPRGEYKEYAYLNVRNRPFPWGDGNHSLFHNPSEQWVPGKGYEKDRHH</sequence>
<evidence type="ECO:0000256" key="2">
    <source>
        <dbReference type="ARBA" id="ARBA00022792"/>
    </source>
</evidence>
<dbReference type="PANTHER" id="PTHR11504:SF0">
    <property type="entry name" value="CYTOCHROME C OXIDASE SUBUNIT"/>
    <property type="match status" value="1"/>
</dbReference>
<dbReference type="Pfam" id="PF02046">
    <property type="entry name" value="COX6A"/>
    <property type="match status" value="1"/>
</dbReference>
<proteinExistence type="inferred from homology"/>
<dbReference type="GO" id="GO:0030234">
    <property type="term" value="F:enzyme regulator activity"/>
    <property type="evidence" value="ECO:0007669"/>
    <property type="project" value="TreeGrafter"/>
</dbReference>
<accession>A0AA36D4K0</accession>
<dbReference type="GO" id="GO:0006123">
    <property type="term" value="P:mitochondrial electron transport, cytochrome c to oxygen"/>
    <property type="evidence" value="ECO:0007669"/>
    <property type="project" value="TreeGrafter"/>
</dbReference>
<dbReference type="Proteomes" id="UP001177023">
    <property type="component" value="Unassembled WGS sequence"/>
</dbReference>
<evidence type="ECO:0000256" key="5">
    <source>
        <dbReference type="ARBA" id="ARBA00023136"/>
    </source>
</evidence>
<dbReference type="Gene3D" id="4.10.95.10">
    <property type="entry name" value="Cytochrome c oxidase, subunit VIa"/>
    <property type="match status" value="1"/>
</dbReference>
<reference evidence="8" key="1">
    <citation type="submission" date="2023-06" db="EMBL/GenBank/DDBJ databases">
        <authorList>
            <person name="Delattre M."/>
        </authorList>
    </citation>
    <scope>NUCLEOTIDE SEQUENCE</scope>
    <source>
        <strain evidence="8">AF72</strain>
    </source>
</reference>
<evidence type="ECO:0000313" key="9">
    <source>
        <dbReference type="Proteomes" id="UP001177023"/>
    </source>
</evidence>
<name>A0AA36D4K0_9BILA</name>
<evidence type="ECO:0000256" key="1">
    <source>
        <dbReference type="ARBA" id="ARBA00004273"/>
    </source>
</evidence>
<dbReference type="EMBL" id="CATQJA010002657">
    <property type="protein sequence ID" value="CAJ0579668.1"/>
    <property type="molecule type" value="Genomic_DNA"/>
</dbReference>
<dbReference type="InterPro" id="IPR001349">
    <property type="entry name" value="Cyt_c_oxidase_su6a"/>
</dbReference>
<evidence type="ECO:0000256" key="7">
    <source>
        <dbReference type="SAM" id="Phobius"/>
    </source>
</evidence>
<organism evidence="8 9">
    <name type="scientific">Mesorhabditis spiculigera</name>
    <dbReference type="NCBI Taxonomy" id="96644"/>
    <lineage>
        <taxon>Eukaryota</taxon>
        <taxon>Metazoa</taxon>
        <taxon>Ecdysozoa</taxon>
        <taxon>Nematoda</taxon>
        <taxon>Chromadorea</taxon>
        <taxon>Rhabditida</taxon>
        <taxon>Rhabditina</taxon>
        <taxon>Rhabditomorpha</taxon>
        <taxon>Rhabditoidea</taxon>
        <taxon>Rhabditidae</taxon>
        <taxon>Mesorhabditinae</taxon>
        <taxon>Mesorhabditis</taxon>
    </lineage>
</organism>
<protein>
    <recommendedName>
        <fullName evidence="10">Cytochrome c oxidase polypeptide VIa</fullName>
    </recommendedName>
</protein>
<dbReference type="PANTHER" id="PTHR11504">
    <property type="entry name" value="CYTOCHROME C OXIDASE POLYPEPTIDE VIA"/>
    <property type="match status" value="1"/>
</dbReference>
<keyword evidence="2" id="KW-0999">Mitochondrion inner membrane</keyword>
<dbReference type="AlphaFoldDB" id="A0AA36D4K0"/>
<keyword evidence="7" id="KW-0812">Transmembrane</keyword>
<keyword evidence="9" id="KW-1185">Reference proteome</keyword>
<gene>
    <name evidence="8" type="ORF">MSPICULIGERA_LOCUS17877</name>
</gene>
<feature type="non-terminal residue" evidence="8">
    <location>
        <position position="1"/>
    </location>
</feature>
<dbReference type="InterPro" id="IPR036418">
    <property type="entry name" value="Cyt_c_oxidase_su6a_sf"/>
</dbReference>
<evidence type="ECO:0000256" key="4">
    <source>
        <dbReference type="ARBA" id="ARBA00023128"/>
    </source>
</evidence>
<comment type="caution">
    <text evidence="8">The sequence shown here is derived from an EMBL/GenBank/DDBJ whole genome shotgun (WGS) entry which is preliminary data.</text>
</comment>
<keyword evidence="5 7" id="KW-0472">Membrane</keyword>
<keyword evidence="7" id="KW-1133">Transmembrane helix</keyword>